<dbReference type="PANTHER" id="PTHR37550">
    <property type="entry name" value="ANTITOXIN VAPB1"/>
    <property type="match status" value="1"/>
</dbReference>
<gene>
    <name evidence="4" type="ORF">FHS03_002390</name>
</gene>
<dbReference type="SUPFAM" id="SSF89447">
    <property type="entry name" value="AbrB/MazE/MraZ-like"/>
    <property type="match status" value="1"/>
</dbReference>
<evidence type="ECO:0000313" key="4">
    <source>
        <dbReference type="EMBL" id="MBB3119339.1"/>
    </source>
</evidence>
<name>A0A7W5BA20_9BURK</name>
<dbReference type="RefSeq" id="WP_183441164.1">
    <property type="nucleotide sequence ID" value="NZ_JACHXD010000005.1"/>
</dbReference>
<feature type="domain" description="SpoVT-AbrB" evidence="3">
    <location>
        <begin position="5"/>
        <end position="47"/>
    </location>
</feature>
<dbReference type="PANTHER" id="PTHR37550:SF3">
    <property type="entry name" value="ANTITOXIN VAPB1"/>
    <property type="match status" value="1"/>
</dbReference>
<dbReference type="PROSITE" id="PS51740">
    <property type="entry name" value="SPOVT_ABRB"/>
    <property type="match status" value="1"/>
</dbReference>
<dbReference type="Proteomes" id="UP000541535">
    <property type="component" value="Unassembled WGS sequence"/>
</dbReference>
<reference evidence="4 5" key="1">
    <citation type="submission" date="2020-08" db="EMBL/GenBank/DDBJ databases">
        <title>Genomic Encyclopedia of Type Strains, Phase III (KMG-III): the genomes of soil and plant-associated and newly described type strains.</title>
        <authorList>
            <person name="Whitman W."/>
        </authorList>
    </citation>
    <scope>NUCLEOTIDE SEQUENCE [LARGE SCALE GENOMIC DNA]</scope>
    <source>
        <strain evidence="4 5">CECT 8897</strain>
    </source>
</reference>
<evidence type="ECO:0000256" key="1">
    <source>
        <dbReference type="ARBA" id="ARBA00007924"/>
    </source>
</evidence>
<comment type="caution">
    <text evidence="4">The sequence shown here is derived from an EMBL/GenBank/DDBJ whole genome shotgun (WGS) entry which is preliminary data.</text>
</comment>
<proteinExistence type="inferred from homology"/>
<dbReference type="NCBIfam" id="NF040493">
    <property type="entry name" value="TA_anti_VapB"/>
    <property type="match status" value="1"/>
</dbReference>
<keyword evidence="5" id="KW-1185">Reference proteome</keyword>
<evidence type="ECO:0000313" key="5">
    <source>
        <dbReference type="Proteomes" id="UP000541535"/>
    </source>
</evidence>
<protein>
    <submittedName>
        <fullName evidence="4">Antitoxin VapB</fullName>
    </submittedName>
</protein>
<dbReference type="InterPro" id="IPR047976">
    <property type="entry name" value="Anti_VapB2-like"/>
</dbReference>
<accession>A0A7W5BA20</accession>
<evidence type="ECO:0000259" key="3">
    <source>
        <dbReference type="PROSITE" id="PS51740"/>
    </source>
</evidence>
<evidence type="ECO:0000256" key="2">
    <source>
        <dbReference type="PROSITE-ProRule" id="PRU01076"/>
    </source>
</evidence>
<organism evidence="4 5">
    <name type="scientific">Pseudoduganella violacea</name>
    <dbReference type="NCBI Taxonomy" id="1715466"/>
    <lineage>
        <taxon>Bacteria</taxon>
        <taxon>Pseudomonadati</taxon>
        <taxon>Pseudomonadota</taxon>
        <taxon>Betaproteobacteria</taxon>
        <taxon>Burkholderiales</taxon>
        <taxon>Oxalobacteraceae</taxon>
        <taxon>Telluria group</taxon>
        <taxon>Pseudoduganella</taxon>
    </lineage>
</organism>
<dbReference type="InterPro" id="IPR007159">
    <property type="entry name" value="SpoVT-AbrB_dom"/>
</dbReference>
<dbReference type="InterPro" id="IPR037914">
    <property type="entry name" value="SpoVT-AbrB_sf"/>
</dbReference>
<sequence length="84" mass="9764">MMDIAKIFMTGRSQAVRLPAEYRFEGSEVYIRRDPKSGDVILSSKPNTWDGLFALYRSTEVPADFLCEEERRQSLDERDPFAEK</sequence>
<dbReference type="InterPro" id="IPR051734">
    <property type="entry name" value="VapB_TA_antitoxins"/>
</dbReference>
<dbReference type="GO" id="GO:0003677">
    <property type="term" value="F:DNA binding"/>
    <property type="evidence" value="ECO:0007669"/>
    <property type="project" value="UniProtKB-UniRule"/>
</dbReference>
<dbReference type="AlphaFoldDB" id="A0A7W5BA20"/>
<keyword evidence="2" id="KW-0238">DNA-binding</keyword>
<dbReference type="Gene3D" id="2.10.260.10">
    <property type="match status" value="1"/>
</dbReference>
<comment type="similarity">
    <text evidence="1">Belongs to the VapB family.</text>
</comment>
<dbReference type="Pfam" id="PF04014">
    <property type="entry name" value="MazE_antitoxin"/>
    <property type="match status" value="1"/>
</dbReference>
<dbReference type="EMBL" id="JACHXD010000005">
    <property type="protein sequence ID" value="MBB3119339.1"/>
    <property type="molecule type" value="Genomic_DNA"/>
</dbReference>